<keyword evidence="3 11" id="KW-0479">Metal-binding</keyword>
<protein>
    <submittedName>
        <fullName evidence="16">Zinc finger protein 2-like</fullName>
    </submittedName>
</protein>
<keyword evidence="5 10" id="KW-0863">Zinc-finger</keyword>
<keyword evidence="6 11" id="KW-0862">Zinc</keyword>
<dbReference type="Gene3D" id="3.40.1800.20">
    <property type="match status" value="1"/>
</dbReference>
<feature type="binding site" evidence="11">
    <location>
        <position position="12"/>
    </location>
    <ligand>
        <name>Zn(2+)</name>
        <dbReference type="ChEBI" id="CHEBI:29105"/>
    </ligand>
</feature>
<dbReference type="PROSITE" id="PS00028">
    <property type="entry name" value="ZINC_FINGER_C2H2_1"/>
    <property type="match status" value="7"/>
</dbReference>
<feature type="domain" description="C2H2-type" evidence="13">
    <location>
        <begin position="399"/>
        <end position="426"/>
    </location>
</feature>
<keyword evidence="9" id="KW-0539">Nucleus</keyword>
<reference evidence="16" key="1">
    <citation type="submission" date="2025-08" db="UniProtKB">
        <authorList>
            <consortium name="RefSeq"/>
        </authorList>
    </citation>
    <scope>IDENTIFICATION</scope>
    <source>
        <tissue evidence="16">Whole body pupa</tissue>
    </source>
</reference>
<feature type="region of interest" description="Disordered" evidence="12">
    <location>
        <begin position="210"/>
        <end position="235"/>
    </location>
</feature>
<dbReference type="SMART" id="SM00868">
    <property type="entry name" value="zf-AD"/>
    <property type="match status" value="1"/>
</dbReference>
<evidence type="ECO:0000259" key="13">
    <source>
        <dbReference type="PROSITE" id="PS50157"/>
    </source>
</evidence>
<dbReference type="GO" id="GO:0000785">
    <property type="term" value="C:chromatin"/>
    <property type="evidence" value="ECO:0007669"/>
    <property type="project" value="UniProtKB-ARBA"/>
</dbReference>
<feature type="binding site" evidence="11">
    <location>
        <position position="65"/>
    </location>
    <ligand>
        <name>Zn(2+)</name>
        <dbReference type="ChEBI" id="CHEBI:29105"/>
    </ligand>
</feature>
<keyword evidence="7" id="KW-0805">Transcription regulation</keyword>
<dbReference type="PANTHER" id="PTHR24394:SF44">
    <property type="entry name" value="ZINC FINGER PROTEIN 271-LIKE"/>
    <property type="match status" value="1"/>
</dbReference>
<name>A0A9C5Z5F9_9MUSC</name>
<dbReference type="SMART" id="SM00355">
    <property type="entry name" value="ZnF_C2H2"/>
    <property type="match status" value="8"/>
</dbReference>
<keyword evidence="8" id="KW-0804">Transcription</keyword>
<proteinExistence type="inferred from homology"/>
<comment type="similarity">
    <text evidence="2">Belongs to the krueppel C2H2-type zinc-finger protein family.</text>
</comment>
<dbReference type="GO" id="GO:0005634">
    <property type="term" value="C:nucleus"/>
    <property type="evidence" value="ECO:0007669"/>
    <property type="project" value="UniProtKB-SubCell"/>
</dbReference>
<dbReference type="GeneID" id="119639183"/>
<feature type="domain" description="ZAD" evidence="14">
    <location>
        <begin position="7"/>
        <end position="89"/>
    </location>
</feature>
<feature type="domain" description="C2H2-type" evidence="13">
    <location>
        <begin position="455"/>
        <end position="482"/>
    </location>
</feature>
<evidence type="ECO:0000256" key="2">
    <source>
        <dbReference type="ARBA" id="ARBA00006991"/>
    </source>
</evidence>
<evidence type="ECO:0000256" key="6">
    <source>
        <dbReference type="ARBA" id="ARBA00022833"/>
    </source>
</evidence>
<feature type="binding site" evidence="11">
    <location>
        <position position="62"/>
    </location>
    <ligand>
        <name>Zn(2+)</name>
        <dbReference type="ChEBI" id="CHEBI:29105"/>
    </ligand>
</feature>
<dbReference type="RefSeq" id="XP_037892376.1">
    <property type="nucleotide sequence ID" value="XM_038036448.1"/>
</dbReference>
<dbReference type="PROSITE" id="PS50157">
    <property type="entry name" value="ZINC_FINGER_C2H2_2"/>
    <property type="match status" value="8"/>
</dbReference>
<dbReference type="GO" id="GO:0043565">
    <property type="term" value="F:sequence-specific DNA binding"/>
    <property type="evidence" value="ECO:0007669"/>
    <property type="project" value="UniProtKB-ARBA"/>
</dbReference>
<evidence type="ECO:0000256" key="5">
    <source>
        <dbReference type="ARBA" id="ARBA00022771"/>
    </source>
</evidence>
<evidence type="ECO:0000256" key="8">
    <source>
        <dbReference type="ARBA" id="ARBA00023163"/>
    </source>
</evidence>
<dbReference type="KEGG" id="gfs:119639183"/>
<dbReference type="FunFam" id="3.30.160.60:FF:000446">
    <property type="entry name" value="Zinc finger protein"/>
    <property type="match status" value="2"/>
</dbReference>
<dbReference type="FunFam" id="3.30.160.60:FF:000710">
    <property type="entry name" value="Zinc finger protein 768"/>
    <property type="match status" value="1"/>
</dbReference>
<dbReference type="GO" id="GO:0000981">
    <property type="term" value="F:DNA-binding transcription factor activity, RNA polymerase II-specific"/>
    <property type="evidence" value="ECO:0007669"/>
    <property type="project" value="TreeGrafter"/>
</dbReference>
<dbReference type="PROSITE" id="PS51915">
    <property type="entry name" value="ZAD"/>
    <property type="match status" value="1"/>
</dbReference>
<feature type="binding site" evidence="11">
    <location>
        <position position="9"/>
    </location>
    <ligand>
        <name>Zn(2+)</name>
        <dbReference type="ChEBI" id="CHEBI:29105"/>
    </ligand>
</feature>
<dbReference type="FunFam" id="3.30.160.60:FF:000690">
    <property type="entry name" value="Zinc finger protein 354C"/>
    <property type="match status" value="1"/>
</dbReference>
<dbReference type="Pfam" id="PF00096">
    <property type="entry name" value="zf-C2H2"/>
    <property type="match status" value="5"/>
</dbReference>
<dbReference type="Proteomes" id="UP000092443">
    <property type="component" value="Unplaced"/>
</dbReference>
<evidence type="ECO:0000256" key="11">
    <source>
        <dbReference type="PROSITE-ProRule" id="PRU01263"/>
    </source>
</evidence>
<evidence type="ECO:0000256" key="7">
    <source>
        <dbReference type="ARBA" id="ARBA00023015"/>
    </source>
</evidence>
<dbReference type="InterPro" id="IPR013087">
    <property type="entry name" value="Znf_C2H2_type"/>
</dbReference>
<evidence type="ECO:0000256" key="3">
    <source>
        <dbReference type="ARBA" id="ARBA00022723"/>
    </source>
</evidence>
<evidence type="ECO:0000256" key="1">
    <source>
        <dbReference type="ARBA" id="ARBA00004123"/>
    </source>
</evidence>
<feature type="domain" description="C2H2-type" evidence="13">
    <location>
        <begin position="483"/>
        <end position="505"/>
    </location>
</feature>
<dbReference type="SUPFAM" id="SSF57667">
    <property type="entry name" value="beta-beta-alpha zinc fingers"/>
    <property type="match status" value="4"/>
</dbReference>
<dbReference type="AlphaFoldDB" id="A0A9C5Z5F9"/>
<keyword evidence="15" id="KW-1185">Reference proteome</keyword>
<evidence type="ECO:0000256" key="10">
    <source>
        <dbReference type="PROSITE-ProRule" id="PRU00042"/>
    </source>
</evidence>
<dbReference type="SUPFAM" id="SSF57716">
    <property type="entry name" value="Glucocorticoid receptor-like (DNA-binding domain)"/>
    <property type="match status" value="1"/>
</dbReference>
<dbReference type="InterPro" id="IPR036236">
    <property type="entry name" value="Znf_C2H2_sf"/>
</dbReference>
<feature type="domain" description="C2H2-type" evidence="13">
    <location>
        <begin position="371"/>
        <end position="398"/>
    </location>
</feature>
<evidence type="ECO:0000256" key="12">
    <source>
        <dbReference type="SAM" id="MobiDB-lite"/>
    </source>
</evidence>
<dbReference type="PANTHER" id="PTHR24394">
    <property type="entry name" value="ZINC FINGER PROTEIN"/>
    <property type="match status" value="1"/>
</dbReference>
<feature type="domain" description="C2H2-type" evidence="13">
    <location>
        <begin position="343"/>
        <end position="370"/>
    </location>
</feature>
<dbReference type="Pfam" id="PF07776">
    <property type="entry name" value="zf-AD"/>
    <property type="match status" value="1"/>
</dbReference>
<evidence type="ECO:0000256" key="4">
    <source>
        <dbReference type="ARBA" id="ARBA00022737"/>
    </source>
</evidence>
<evidence type="ECO:0000313" key="15">
    <source>
        <dbReference type="Proteomes" id="UP000092443"/>
    </source>
</evidence>
<dbReference type="Gene3D" id="3.30.160.60">
    <property type="entry name" value="Classic Zinc Finger"/>
    <property type="match status" value="8"/>
</dbReference>
<feature type="domain" description="C2H2-type" evidence="13">
    <location>
        <begin position="315"/>
        <end position="342"/>
    </location>
</feature>
<evidence type="ECO:0000313" key="16">
    <source>
        <dbReference type="RefSeq" id="XP_037892376.1"/>
    </source>
</evidence>
<organism evidence="15 16">
    <name type="scientific">Glossina fuscipes</name>
    <dbReference type="NCBI Taxonomy" id="7396"/>
    <lineage>
        <taxon>Eukaryota</taxon>
        <taxon>Metazoa</taxon>
        <taxon>Ecdysozoa</taxon>
        <taxon>Arthropoda</taxon>
        <taxon>Hexapoda</taxon>
        <taxon>Insecta</taxon>
        <taxon>Pterygota</taxon>
        <taxon>Neoptera</taxon>
        <taxon>Endopterygota</taxon>
        <taxon>Diptera</taxon>
        <taxon>Brachycera</taxon>
        <taxon>Muscomorpha</taxon>
        <taxon>Hippoboscoidea</taxon>
        <taxon>Glossinidae</taxon>
        <taxon>Glossina</taxon>
    </lineage>
</organism>
<feature type="domain" description="C2H2-type" evidence="13">
    <location>
        <begin position="287"/>
        <end position="314"/>
    </location>
</feature>
<dbReference type="GO" id="GO:0008270">
    <property type="term" value="F:zinc ion binding"/>
    <property type="evidence" value="ECO:0007669"/>
    <property type="project" value="UniProtKB-UniRule"/>
</dbReference>
<accession>A0A9C5Z5F9</accession>
<dbReference type="FunFam" id="3.30.160.60:FF:000761">
    <property type="entry name" value="Zinc finger protein 449"/>
    <property type="match status" value="1"/>
</dbReference>
<comment type="subcellular location">
    <subcellularLocation>
        <location evidence="1">Nucleus</location>
    </subcellularLocation>
</comment>
<evidence type="ECO:0000256" key="9">
    <source>
        <dbReference type="ARBA" id="ARBA00023242"/>
    </source>
</evidence>
<sequence length="543" mass="63409">MTLVLKVKCRACNRMCGDYKHLLDETVIDSESSTLAALLTYCTTVELFQENCNAPPLPEHICNSCVEHLLQSYLFKEMVLQTNHDLHEYLKQQRHELEQEKKLGGIMEPDPDIDVDVDGVDDDESKVAEQRDNNTEYINETDGKVEKEEQEVPSDEVIVKEDQIEDKLDEKDVEYEMEEWLEPIKEEEEVEYILTDTYDDMITDEVEFEELSTEDDREFDKSLPSNKENQGEESCTAAKAEIEAENTEEEKEEWEFVATEEKPKTTLKKSHVKRRSLKDGNITQEDLTCKHCGKQFDKLCRLREHTYMHTGEKPHVCAVCGKRSRTKTHHNVHMQTHSETRRYKCQICTRMYRTSNSLKVHIRKHSDIRPYNCPLCEKSFHTGEQRKLHVMLHTGERPFSCTKCGKAYRENYSLRLHMQTHEDKKPYQCEVCGKGLTQMSGYKRHMLLHTGEYPHKCDVCGRAFRISSNLVAHKRLHLDVLPFQCKDCNKGFTTSSRLKRHMIRHECGDEQESTECTFKPRKQKSQSILVDAKMARSKVVEII</sequence>
<feature type="domain" description="C2H2-type" evidence="13">
    <location>
        <begin position="427"/>
        <end position="454"/>
    </location>
</feature>
<dbReference type="GO" id="GO:0003682">
    <property type="term" value="F:chromatin binding"/>
    <property type="evidence" value="ECO:0007669"/>
    <property type="project" value="UniProtKB-ARBA"/>
</dbReference>
<dbReference type="GO" id="GO:0040029">
    <property type="term" value="P:epigenetic regulation of gene expression"/>
    <property type="evidence" value="ECO:0007669"/>
    <property type="project" value="UniProtKB-ARBA"/>
</dbReference>
<gene>
    <name evidence="16" type="primary">LOC119639183</name>
</gene>
<evidence type="ECO:0000259" key="14">
    <source>
        <dbReference type="PROSITE" id="PS51915"/>
    </source>
</evidence>
<dbReference type="InterPro" id="IPR012934">
    <property type="entry name" value="Znf_AD"/>
</dbReference>
<keyword evidence="4" id="KW-0677">Repeat</keyword>